<name>A0ABZ2R067_9ACTN</name>
<feature type="transmembrane region" description="Helical" evidence="9">
    <location>
        <begin position="117"/>
        <end position="144"/>
    </location>
</feature>
<gene>
    <name evidence="11" type="ORF">WAB15_34675</name>
</gene>
<keyword evidence="12" id="KW-1185">Reference proteome</keyword>
<dbReference type="Pfam" id="PF13796">
    <property type="entry name" value="Sensor"/>
    <property type="match status" value="1"/>
</dbReference>
<dbReference type="Proteomes" id="UP001626628">
    <property type="component" value="Chromosome"/>
</dbReference>
<dbReference type="Gene3D" id="1.20.5.1930">
    <property type="match status" value="1"/>
</dbReference>
<dbReference type="InterPro" id="IPR036890">
    <property type="entry name" value="HATPase_C_sf"/>
</dbReference>
<keyword evidence="5" id="KW-0547">Nucleotide-binding</keyword>
<dbReference type="RefSeq" id="WP_407288690.1">
    <property type="nucleotide sequence ID" value="NZ_CP147982.1"/>
</dbReference>
<dbReference type="EC" id="2.7.13.3" evidence="2"/>
<dbReference type="InterPro" id="IPR003594">
    <property type="entry name" value="HATPase_dom"/>
</dbReference>
<dbReference type="SMART" id="SM00387">
    <property type="entry name" value="HATPase_c"/>
    <property type="match status" value="1"/>
</dbReference>
<feature type="transmembrane region" description="Helical" evidence="9">
    <location>
        <begin position="31"/>
        <end position="52"/>
    </location>
</feature>
<dbReference type="PANTHER" id="PTHR24421:SF10">
    <property type="entry name" value="NITRATE_NITRITE SENSOR PROTEIN NARQ"/>
    <property type="match status" value="1"/>
</dbReference>
<keyword evidence="8" id="KW-0902">Two-component regulatory system</keyword>
<dbReference type="PANTHER" id="PTHR24421">
    <property type="entry name" value="NITRATE/NITRITE SENSOR PROTEIN NARX-RELATED"/>
    <property type="match status" value="1"/>
</dbReference>
<evidence type="ECO:0000256" key="2">
    <source>
        <dbReference type="ARBA" id="ARBA00012438"/>
    </source>
</evidence>
<evidence type="ECO:0000256" key="7">
    <source>
        <dbReference type="ARBA" id="ARBA00022840"/>
    </source>
</evidence>
<keyword evidence="6" id="KW-0418">Kinase</keyword>
<dbReference type="Gene3D" id="3.30.565.10">
    <property type="entry name" value="Histidine kinase-like ATPase, C-terminal domain"/>
    <property type="match status" value="1"/>
</dbReference>
<feature type="transmembrane region" description="Helical" evidence="9">
    <location>
        <begin position="164"/>
        <end position="186"/>
    </location>
</feature>
<keyword evidence="4" id="KW-0808">Transferase</keyword>
<evidence type="ECO:0000256" key="6">
    <source>
        <dbReference type="ARBA" id="ARBA00022777"/>
    </source>
</evidence>
<evidence type="ECO:0000256" key="9">
    <source>
        <dbReference type="SAM" id="Phobius"/>
    </source>
</evidence>
<keyword evidence="9" id="KW-0472">Membrane</keyword>
<dbReference type="CDD" id="cd16917">
    <property type="entry name" value="HATPase_UhpB-NarQ-NarX-like"/>
    <property type="match status" value="1"/>
</dbReference>
<dbReference type="Pfam" id="PF07730">
    <property type="entry name" value="HisKA_3"/>
    <property type="match status" value="1"/>
</dbReference>
<accession>A0ABZ2R067</accession>
<reference evidence="11 12" key="1">
    <citation type="submission" date="2024-03" db="EMBL/GenBank/DDBJ databases">
        <title>The complete genome of Streptomyces sirii sp.nov.</title>
        <authorList>
            <person name="Zakalyukina Y.V."/>
            <person name="Belik A.R."/>
            <person name="Biryukov M.V."/>
            <person name="Baturina O.A."/>
            <person name="Kabilov M.R."/>
        </authorList>
    </citation>
    <scope>NUCLEOTIDE SEQUENCE [LARGE SCALE GENOMIC DNA]</scope>
    <source>
        <strain evidence="11 12">BP-8</strain>
    </source>
</reference>
<evidence type="ECO:0000256" key="1">
    <source>
        <dbReference type="ARBA" id="ARBA00000085"/>
    </source>
</evidence>
<dbReference type="SUPFAM" id="SSF55874">
    <property type="entry name" value="ATPase domain of HSP90 chaperone/DNA topoisomerase II/histidine kinase"/>
    <property type="match status" value="1"/>
</dbReference>
<evidence type="ECO:0000313" key="11">
    <source>
        <dbReference type="EMBL" id="WXK80748.1"/>
    </source>
</evidence>
<keyword evidence="3" id="KW-0597">Phosphoprotein</keyword>
<protein>
    <recommendedName>
        <fullName evidence="2">histidine kinase</fullName>
        <ecNumber evidence="2">2.7.13.3</ecNumber>
    </recommendedName>
</protein>
<dbReference type="InterPro" id="IPR011712">
    <property type="entry name" value="Sig_transdc_His_kin_sub3_dim/P"/>
</dbReference>
<keyword evidence="9" id="KW-1133">Transmembrane helix</keyword>
<keyword evidence="7" id="KW-0067">ATP-binding</keyword>
<evidence type="ECO:0000256" key="3">
    <source>
        <dbReference type="ARBA" id="ARBA00022553"/>
    </source>
</evidence>
<evidence type="ECO:0000256" key="5">
    <source>
        <dbReference type="ARBA" id="ARBA00022741"/>
    </source>
</evidence>
<feature type="domain" description="Histidine kinase/HSP90-like ATPase" evidence="10">
    <location>
        <begin position="326"/>
        <end position="416"/>
    </location>
</feature>
<dbReference type="Pfam" id="PF02518">
    <property type="entry name" value="HATPase_c"/>
    <property type="match status" value="1"/>
</dbReference>
<evidence type="ECO:0000256" key="8">
    <source>
        <dbReference type="ARBA" id="ARBA00023012"/>
    </source>
</evidence>
<organism evidence="11 12">
    <name type="scientific">Streptomyces sirii</name>
    <dbReference type="NCBI Taxonomy" id="3127701"/>
    <lineage>
        <taxon>Bacteria</taxon>
        <taxon>Bacillati</taxon>
        <taxon>Actinomycetota</taxon>
        <taxon>Actinomycetes</taxon>
        <taxon>Kitasatosporales</taxon>
        <taxon>Streptomycetaceae</taxon>
        <taxon>Streptomyces</taxon>
    </lineage>
</organism>
<proteinExistence type="predicted"/>
<evidence type="ECO:0000259" key="10">
    <source>
        <dbReference type="SMART" id="SM00387"/>
    </source>
</evidence>
<dbReference type="EMBL" id="CP147982">
    <property type="protein sequence ID" value="WXK80748.1"/>
    <property type="molecule type" value="Genomic_DNA"/>
</dbReference>
<comment type="catalytic activity">
    <reaction evidence="1">
        <text>ATP + protein L-histidine = ADP + protein N-phospho-L-histidine.</text>
        <dbReference type="EC" id="2.7.13.3"/>
    </reaction>
</comment>
<dbReference type="InterPro" id="IPR050482">
    <property type="entry name" value="Sensor_HK_TwoCompSys"/>
</dbReference>
<sequence>MFDKPREVVARTCVAVGRCQLASLHALAASAAGSLVVLALLLLPVGVGFLLLPPAARALRAVSDRSRSRIARWTDVRVDAPEPLPADPGTNARKRSGAILADEGFWRDLGWAWLEPVAGGLLVAVPLALVEYGAFGALVQPFIWRLIDDGNWYAFVPVHTTATMLAALLLGLALMAAGLLAAPAVLRLHARMGRPLLSAPRSTQLTRRIERLTDTRGRALDTLAAELRRVERDLHDGAQARLVALGMTLDRATRLLEKDPAAARELLLEVRGTSERALQDLRDLVHGIHPPVLADRGLGDAVRSLALDSFLDVHVAARLPGRHPAPVESAAYFAVSEALTNAAKHSGAREVHIALTHEDDLLRIVVTDDGHGGADLSRGTGLAGVRQRLDTFDGTLALHSPQGGPTTVTMEIPCALSSPKTSSC</sequence>
<evidence type="ECO:0000256" key="4">
    <source>
        <dbReference type="ARBA" id="ARBA00022679"/>
    </source>
</evidence>
<evidence type="ECO:0000313" key="12">
    <source>
        <dbReference type="Proteomes" id="UP001626628"/>
    </source>
</evidence>
<keyword evidence="9" id="KW-0812">Transmembrane</keyword>
<dbReference type="InterPro" id="IPR025828">
    <property type="entry name" value="Put_sensor_dom"/>
</dbReference>